<dbReference type="GO" id="GO:0005744">
    <property type="term" value="C:TIM23 mitochondrial import inner membrane translocase complex"/>
    <property type="evidence" value="ECO:0007669"/>
    <property type="project" value="UniProtKB-UniRule"/>
</dbReference>
<keyword evidence="5" id="KW-1185">Reference proteome</keyword>
<sequence length="411" mass="47705">MDQLLNIKYSPRQFVFRSSPCSKQSFQSEDDRDTALSFDSTPKPKPKPLLGMNAMTSQFENEDSDKSSQKGESVPKTFIPKLSRFSTQRVITMNEGDKDEEPELIDKDVKQSSSIFSQIPDEQTKNIEEQLKKIEEKIKVNPKLKQMKSKPMSMRNFKKVGESKEDKLLDHPFRHLIFSPKIDELVFEKHLIVTQRGLIYSRKCLKGPSEEFIEKKKVTLQKINPKKVNTIFLDLDETLIHACNSREIPTVKLKQTNEDGSDIDVGINIRPYASYFLQELAQYYTVYIYTASSQSYAQTVVNYLDPLKQYISGILTRSNCMETKNGFFIKDLRIIKDLDLSKTLIIDNLVHSFGLQVENGIPILEWHDNQDDLELKYLLEYLIEASEQQNLKEFNITHLQLDHLIDYIIKQ</sequence>
<dbReference type="FunFam" id="3.40.50.1000:FF:000121">
    <property type="entry name" value="Uncharacterized protein"/>
    <property type="match status" value="1"/>
</dbReference>
<keyword evidence="1" id="KW-0811">Translocation</keyword>
<dbReference type="GO" id="GO:0015031">
    <property type="term" value="P:protein transport"/>
    <property type="evidence" value="ECO:0007669"/>
    <property type="project" value="UniProtKB-KW"/>
</dbReference>
<evidence type="ECO:0000256" key="2">
    <source>
        <dbReference type="SAM" id="MobiDB-lite"/>
    </source>
</evidence>
<dbReference type="OrthoDB" id="277011at2759"/>
<reference evidence="4" key="1">
    <citation type="submission" date="2021-01" db="EMBL/GenBank/DDBJ databases">
        <authorList>
            <consortium name="Genoscope - CEA"/>
            <person name="William W."/>
        </authorList>
    </citation>
    <scope>NUCLEOTIDE SEQUENCE</scope>
</reference>
<comment type="subcellular location">
    <subcellularLocation>
        <location evidence="1">Mitochondrion inner membrane</location>
        <topology evidence="1">Single-pass membrane protein</topology>
    </subcellularLocation>
</comment>
<dbReference type="EMBL" id="CAJJDN010000015">
    <property type="protein sequence ID" value="CAD8061653.1"/>
    <property type="molecule type" value="Genomic_DNA"/>
</dbReference>
<feature type="domain" description="FCP1 homology" evidence="3">
    <location>
        <begin position="224"/>
        <end position="385"/>
    </location>
</feature>
<accession>A0A8S1L7U0</accession>
<evidence type="ECO:0000259" key="3">
    <source>
        <dbReference type="PROSITE" id="PS50969"/>
    </source>
</evidence>
<protein>
    <recommendedName>
        <fullName evidence="1">Mitochondrial import inner membrane translocase subunit TIM50</fullName>
    </recommendedName>
</protein>
<evidence type="ECO:0000256" key="1">
    <source>
        <dbReference type="RuleBase" id="RU365079"/>
    </source>
</evidence>
<comment type="caution">
    <text evidence="4">The sequence shown here is derived from an EMBL/GenBank/DDBJ whole genome shotgun (WGS) entry which is preliminary data.</text>
</comment>
<keyword evidence="1" id="KW-0653">Protein transport</keyword>
<dbReference type="Pfam" id="PF03031">
    <property type="entry name" value="NIF"/>
    <property type="match status" value="1"/>
</dbReference>
<dbReference type="PROSITE" id="PS50969">
    <property type="entry name" value="FCP1"/>
    <property type="match status" value="1"/>
</dbReference>
<dbReference type="PANTHER" id="PTHR12210">
    <property type="entry name" value="DULLARD PROTEIN PHOSPHATASE"/>
    <property type="match status" value="1"/>
</dbReference>
<keyword evidence="1" id="KW-0813">Transport</keyword>
<dbReference type="InterPro" id="IPR050365">
    <property type="entry name" value="TIM50"/>
</dbReference>
<feature type="region of interest" description="Disordered" evidence="2">
    <location>
        <begin position="19"/>
        <end position="79"/>
    </location>
</feature>
<dbReference type="SMART" id="SM00577">
    <property type="entry name" value="CPDc"/>
    <property type="match status" value="1"/>
</dbReference>
<comment type="function">
    <text evidence="1">Essential component of the TIM23 complex, a complex that mediates the translocation of transit peptide-containing proteins across the mitochondrial inner membrane.</text>
</comment>
<dbReference type="AlphaFoldDB" id="A0A8S1L7U0"/>
<keyword evidence="1" id="KW-0809">Transit peptide</keyword>
<evidence type="ECO:0000313" key="4">
    <source>
        <dbReference type="EMBL" id="CAD8061653.1"/>
    </source>
</evidence>
<evidence type="ECO:0000313" key="5">
    <source>
        <dbReference type="Proteomes" id="UP000692954"/>
    </source>
</evidence>
<comment type="similarity">
    <text evidence="1">Belongs to the TIM50 family.</text>
</comment>
<dbReference type="CDD" id="cd07521">
    <property type="entry name" value="HAD_FCP1-like"/>
    <property type="match status" value="1"/>
</dbReference>
<proteinExistence type="inferred from homology"/>
<dbReference type="InterPro" id="IPR004274">
    <property type="entry name" value="FCP1_dom"/>
</dbReference>
<keyword evidence="1" id="KW-0496">Mitochondrion</keyword>
<organism evidence="4 5">
    <name type="scientific">Paramecium sonneborni</name>
    <dbReference type="NCBI Taxonomy" id="65129"/>
    <lineage>
        <taxon>Eukaryota</taxon>
        <taxon>Sar</taxon>
        <taxon>Alveolata</taxon>
        <taxon>Ciliophora</taxon>
        <taxon>Intramacronucleata</taxon>
        <taxon>Oligohymenophorea</taxon>
        <taxon>Peniculida</taxon>
        <taxon>Parameciidae</taxon>
        <taxon>Paramecium</taxon>
    </lineage>
</organism>
<comment type="subunit">
    <text evidence="1">Component of the TIM23 complex.</text>
</comment>
<gene>
    <name evidence="4" type="ORF">PSON_ATCC_30995.1.T0150441</name>
</gene>
<dbReference type="Proteomes" id="UP000692954">
    <property type="component" value="Unassembled WGS sequence"/>
</dbReference>
<name>A0A8S1L7U0_9CILI</name>